<evidence type="ECO:0000256" key="6">
    <source>
        <dbReference type="ARBA" id="ARBA00022989"/>
    </source>
</evidence>
<evidence type="ECO:0000256" key="12">
    <source>
        <dbReference type="SAM" id="Phobius"/>
    </source>
</evidence>
<dbReference type="PROSITE" id="PS00379">
    <property type="entry name" value="CDP_ALCOHOL_P_TRANSF"/>
    <property type="match status" value="1"/>
</dbReference>
<dbReference type="InterPro" id="IPR043130">
    <property type="entry name" value="CDP-OH_PTrfase_TM_dom"/>
</dbReference>
<feature type="transmembrane region" description="Helical" evidence="12">
    <location>
        <begin position="115"/>
        <end position="136"/>
    </location>
</feature>
<protein>
    <recommendedName>
        <fullName evidence="14">CDP-diacylglycerol--glycerol-3-phosphate 3-phosphatidyltransferase</fullName>
    </recommendedName>
</protein>
<keyword evidence="5 12" id="KW-0812">Transmembrane</keyword>
<accession>A0A7V5U302</accession>
<dbReference type="GO" id="GO:0016020">
    <property type="term" value="C:membrane"/>
    <property type="evidence" value="ECO:0007669"/>
    <property type="project" value="UniProtKB-SubCell"/>
</dbReference>
<evidence type="ECO:0008006" key="14">
    <source>
        <dbReference type="Google" id="ProtNLM"/>
    </source>
</evidence>
<evidence type="ECO:0000313" key="13">
    <source>
        <dbReference type="EMBL" id="HHI97601.1"/>
    </source>
</evidence>
<sequence length="317" mass="35076">MKITANRLTLLRIILLPLPCLLLYGGPSAKLTAVGIGSLLGLTDYFDGLLARRQGVTRLGAFLDPVADKVFIAAIYLFLVKLGFLPLWLVLGLLVREFLVATLRTRVPGSLPVTWWAKVKTTCQMLVAALIIALAAYPAHALWFYLLAAAFLGLGAFWVKLERKYRGVLLAFSLLLPGCSLFSPPQQFLWLGLLALLVTWFSAWPYLRQGVVYLKRKEMGEVLAAVAFPAFIVLLLGRSGSGWFLVPLIIALEFLKEGLRLLAARKDFGPAWLLAALSLFAYFLPPGLVSAYLAVIFIYQASEVLKCFWEKRSDLLG</sequence>
<gene>
    <name evidence="13" type="ORF">ENJ96_07085</name>
</gene>
<evidence type="ECO:0000256" key="2">
    <source>
        <dbReference type="ARBA" id="ARBA00010441"/>
    </source>
</evidence>
<keyword evidence="4 11" id="KW-0808">Transferase</keyword>
<evidence type="ECO:0000256" key="7">
    <source>
        <dbReference type="ARBA" id="ARBA00023098"/>
    </source>
</evidence>
<proteinExistence type="inferred from homology"/>
<evidence type="ECO:0000256" key="8">
    <source>
        <dbReference type="ARBA" id="ARBA00023136"/>
    </source>
</evidence>
<evidence type="ECO:0000256" key="10">
    <source>
        <dbReference type="ARBA" id="ARBA00023264"/>
    </source>
</evidence>
<feature type="transmembrane region" description="Helical" evidence="12">
    <location>
        <begin position="242"/>
        <end position="259"/>
    </location>
</feature>
<dbReference type="AlphaFoldDB" id="A0A7V5U302"/>
<dbReference type="EMBL" id="DROK01000207">
    <property type="protein sequence ID" value="HHI97601.1"/>
    <property type="molecule type" value="Genomic_DNA"/>
</dbReference>
<dbReference type="PANTHER" id="PTHR14269">
    <property type="entry name" value="CDP-DIACYLGLYCEROL--GLYCEROL-3-PHOSPHATE 3-PHOSPHATIDYLTRANSFERASE-RELATED"/>
    <property type="match status" value="1"/>
</dbReference>
<evidence type="ECO:0000256" key="3">
    <source>
        <dbReference type="ARBA" id="ARBA00022516"/>
    </source>
</evidence>
<feature type="transmembrane region" description="Helical" evidence="12">
    <location>
        <begin position="271"/>
        <end position="299"/>
    </location>
</feature>
<dbReference type="GO" id="GO:0046474">
    <property type="term" value="P:glycerophospholipid biosynthetic process"/>
    <property type="evidence" value="ECO:0007669"/>
    <property type="project" value="TreeGrafter"/>
</dbReference>
<keyword evidence="6 12" id="KW-1133">Transmembrane helix</keyword>
<name>A0A7V5U302_9BACT</name>
<comment type="subcellular location">
    <subcellularLocation>
        <location evidence="1">Membrane</location>
        <topology evidence="1">Multi-pass membrane protein</topology>
    </subcellularLocation>
</comment>
<feature type="transmembrane region" description="Helical" evidence="12">
    <location>
        <begin position="189"/>
        <end position="207"/>
    </location>
</feature>
<dbReference type="Gene3D" id="1.20.120.1760">
    <property type="match status" value="1"/>
</dbReference>
<evidence type="ECO:0000256" key="9">
    <source>
        <dbReference type="ARBA" id="ARBA00023209"/>
    </source>
</evidence>
<organism evidence="13">
    <name type="scientific">Thermodesulfatator atlanticus</name>
    <dbReference type="NCBI Taxonomy" id="501497"/>
    <lineage>
        <taxon>Bacteria</taxon>
        <taxon>Pseudomonadati</taxon>
        <taxon>Thermodesulfobacteriota</taxon>
        <taxon>Thermodesulfobacteria</taxon>
        <taxon>Thermodesulfobacteriales</taxon>
        <taxon>Thermodesulfatatoraceae</taxon>
        <taxon>Thermodesulfatator</taxon>
    </lineage>
</organism>
<feature type="transmembrane region" description="Helical" evidence="12">
    <location>
        <begin position="166"/>
        <end position="183"/>
    </location>
</feature>
<dbReference type="InterPro" id="IPR000462">
    <property type="entry name" value="CDP-OH_P_trans"/>
</dbReference>
<keyword evidence="7" id="KW-0443">Lipid metabolism</keyword>
<keyword evidence="9" id="KW-0594">Phospholipid biosynthesis</keyword>
<dbReference type="Pfam" id="PF01066">
    <property type="entry name" value="CDP-OH_P_transf"/>
    <property type="match status" value="1"/>
</dbReference>
<keyword evidence="8 12" id="KW-0472">Membrane</keyword>
<dbReference type="InterPro" id="IPR048254">
    <property type="entry name" value="CDP_ALCOHOL_P_TRANSF_CS"/>
</dbReference>
<comment type="similarity">
    <text evidence="2 11">Belongs to the CDP-alcohol phosphatidyltransferase class-I family.</text>
</comment>
<feature type="transmembrane region" description="Helical" evidence="12">
    <location>
        <begin position="142"/>
        <end position="159"/>
    </location>
</feature>
<keyword evidence="10" id="KW-1208">Phospholipid metabolism</keyword>
<reference evidence="13" key="1">
    <citation type="journal article" date="2020" name="mSystems">
        <title>Genome- and Community-Level Interaction Insights into Carbon Utilization and Element Cycling Functions of Hydrothermarchaeota in Hydrothermal Sediment.</title>
        <authorList>
            <person name="Zhou Z."/>
            <person name="Liu Y."/>
            <person name="Xu W."/>
            <person name="Pan J."/>
            <person name="Luo Z.H."/>
            <person name="Li M."/>
        </authorList>
    </citation>
    <scope>NUCLEOTIDE SEQUENCE [LARGE SCALE GENOMIC DNA]</scope>
    <source>
        <strain evidence="13">HyVt-533</strain>
    </source>
</reference>
<keyword evidence="3" id="KW-0444">Lipid biosynthesis</keyword>
<evidence type="ECO:0000256" key="4">
    <source>
        <dbReference type="ARBA" id="ARBA00022679"/>
    </source>
</evidence>
<comment type="caution">
    <text evidence="13">The sequence shown here is derived from an EMBL/GenBank/DDBJ whole genome shotgun (WGS) entry which is preliminary data.</text>
</comment>
<dbReference type="GO" id="GO:0016780">
    <property type="term" value="F:phosphotransferase activity, for other substituted phosphate groups"/>
    <property type="evidence" value="ECO:0007669"/>
    <property type="project" value="InterPro"/>
</dbReference>
<evidence type="ECO:0000256" key="5">
    <source>
        <dbReference type="ARBA" id="ARBA00022692"/>
    </source>
</evidence>
<dbReference type="InterPro" id="IPR050324">
    <property type="entry name" value="CDP-alcohol_PTase-I"/>
</dbReference>
<feature type="transmembrane region" description="Helical" evidence="12">
    <location>
        <begin position="70"/>
        <end position="95"/>
    </location>
</feature>
<dbReference type="PANTHER" id="PTHR14269:SF62">
    <property type="entry name" value="CDP-DIACYLGLYCEROL--GLYCEROL-3-PHOSPHATE 3-PHOSPHATIDYLTRANSFERASE 1, CHLOROPLASTIC"/>
    <property type="match status" value="1"/>
</dbReference>
<dbReference type="Proteomes" id="UP000886101">
    <property type="component" value="Unassembled WGS sequence"/>
</dbReference>
<feature type="transmembrane region" description="Helical" evidence="12">
    <location>
        <begin position="219"/>
        <end position="236"/>
    </location>
</feature>
<evidence type="ECO:0000256" key="1">
    <source>
        <dbReference type="ARBA" id="ARBA00004141"/>
    </source>
</evidence>
<evidence type="ECO:0000256" key="11">
    <source>
        <dbReference type="RuleBase" id="RU003750"/>
    </source>
</evidence>